<protein>
    <submittedName>
        <fullName evidence="2">Uncharacterized protein</fullName>
    </submittedName>
</protein>
<sequence length="103" mass="10840">MHALTRLAFALAFSLPGVVQAQNYHVVPPPVQGGAMRGYGPAQPMPPGTGYGGYGPGGGHGRGYGCYGCAYVGDYDPNGGNVTLPVAPPKRIQGQWRNGQWYY</sequence>
<gene>
    <name evidence="2" type="ORF">SS37A_33960</name>
</gene>
<evidence type="ECO:0000313" key="2">
    <source>
        <dbReference type="EMBL" id="BDV35867.1"/>
    </source>
</evidence>
<name>A0ABM8ECY6_9HYPH</name>
<feature type="chain" id="PRO_5045509794" evidence="1">
    <location>
        <begin position="22"/>
        <end position="103"/>
    </location>
</feature>
<feature type="signal peptide" evidence="1">
    <location>
        <begin position="1"/>
        <end position="21"/>
    </location>
</feature>
<dbReference type="RefSeq" id="WP_281929373.1">
    <property type="nucleotide sequence ID" value="NZ_AP027142.1"/>
</dbReference>
<reference evidence="2 3" key="1">
    <citation type="journal article" date="2023" name="Int. J. Syst. Evol. Microbiol.">
        <title>Methylocystis iwaonis sp. nov., a type II methane-oxidizing bacterium from surface soil of a rice paddy field in Japan, and emended description of the genus Methylocystis (ex Whittenbury et al. 1970) Bowman et al. 1993.</title>
        <authorList>
            <person name="Kaise H."/>
            <person name="Sawadogo J.B."/>
            <person name="Alam M.S."/>
            <person name="Ueno C."/>
            <person name="Dianou D."/>
            <person name="Shinjo R."/>
            <person name="Asakawa S."/>
        </authorList>
    </citation>
    <scope>NUCLEOTIDE SEQUENCE [LARGE SCALE GENOMIC DNA]</scope>
    <source>
        <strain evidence="2 3">SS37A-Re</strain>
    </source>
</reference>
<keyword evidence="1" id="KW-0732">Signal</keyword>
<accession>A0ABM8ECY6</accession>
<keyword evidence="3" id="KW-1185">Reference proteome</keyword>
<evidence type="ECO:0000256" key="1">
    <source>
        <dbReference type="SAM" id="SignalP"/>
    </source>
</evidence>
<dbReference type="EMBL" id="AP027142">
    <property type="protein sequence ID" value="BDV35867.1"/>
    <property type="molecule type" value="Genomic_DNA"/>
</dbReference>
<evidence type="ECO:0000313" key="3">
    <source>
        <dbReference type="Proteomes" id="UP001317629"/>
    </source>
</evidence>
<dbReference type="Proteomes" id="UP001317629">
    <property type="component" value="Chromosome"/>
</dbReference>
<proteinExistence type="predicted"/>
<organism evidence="2 3">
    <name type="scientific">Methylocystis iwaonis</name>
    <dbReference type="NCBI Taxonomy" id="2885079"/>
    <lineage>
        <taxon>Bacteria</taxon>
        <taxon>Pseudomonadati</taxon>
        <taxon>Pseudomonadota</taxon>
        <taxon>Alphaproteobacteria</taxon>
        <taxon>Hyphomicrobiales</taxon>
        <taxon>Methylocystaceae</taxon>
        <taxon>Methylocystis</taxon>
    </lineage>
</organism>